<feature type="transmembrane region" description="Helical" evidence="6">
    <location>
        <begin position="336"/>
        <end position="356"/>
    </location>
</feature>
<feature type="transmembrane region" description="Helical" evidence="6">
    <location>
        <begin position="400"/>
        <end position="417"/>
    </location>
</feature>
<dbReference type="Proteomes" id="UP000693738">
    <property type="component" value="Unassembled WGS sequence"/>
</dbReference>
<feature type="transmembrane region" description="Helical" evidence="6">
    <location>
        <begin position="362"/>
        <end position="388"/>
    </location>
</feature>
<gene>
    <name evidence="7" type="ORF">FEQUK3_LOCUS10593</name>
</gene>
<dbReference type="GO" id="GO:0016020">
    <property type="term" value="C:membrane"/>
    <property type="evidence" value="ECO:0007669"/>
    <property type="project" value="UniProtKB-SubCell"/>
</dbReference>
<evidence type="ECO:0008006" key="9">
    <source>
        <dbReference type="Google" id="ProtNLM"/>
    </source>
</evidence>
<feature type="transmembrane region" description="Helical" evidence="6">
    <location>
        <begin position="219"/>
        <end position="242"/>
    </location>
</feature>
<evidence type="ECO:0000313" key="8">
    <source>
        <dbReference type="Proteomes" id="UP000693738"/>
    </source>
</evidence>
<dbReference type="PANTHER" id="PTHR10924:SF6">
    <property type="entry name" value="SOLUTE CARRIER FAMILY 49 MEMBER A3"/>
    <property type="match status" value="1"/>
</dbReference>
<keyword evidence="4 6" id="KW-0472">Membrane</keyword>
<comment type="subcellular location">
    <subcellularLocation>
        <location evidence="1">Membrane</location>
        <topology evidence="1">Multi-pass membrane protein</topology>
    </subcellularLocation>
</comment>
<dbReference type="GO" id="GO:0022857">
    <property type="term" value="F:transmembrane transporter activity"/>
    <property type="evidence" value="ECO:0007669"/>
    <property type="project" value="InterPro"/>
</dbReference>
<evidence type="ECO:0000313" key="7">
    <source>
        <dbReference type="EMBL" id="CAG7564877.1"/>
    </source>
</evidence>
<organism evidence="7 8">
    <name type="scientific">Fusarium equiseti</name>
    <name type="common">Fusarium scirpi</name>
    <dbReference type="NCBI Taxonomy" id="61235"/>
    <lineage>
        <taxon>Eukaryota</taxon>
        <taxon>Fungi</taxon>
        <taxon>Dikarya</taxon>
        <taxon>Ascomycota</taxon>
        <taxon>Pezizomycotina</taxon>
        <taxon>Sordariomycetes</taxon>
        <taxon>Hypocreomycetidae</taxon>
        <taxon>Hypocreales</taxon>
        <taxon>Nectriaceae</taxon>
        <taxon>Fusarium</taxon>
        <taxon>Fusarium incarnatum-equiseti species complex</taxon>
    </lineage>
</organism>
<keyword evidence="3 6" id="KW-1133">Transmembrane helix</keyword>
<feature type="transmembrane region" description="Helical" evidence="6">
    <location>
        <begin position="306"/>
        <end position="324"/>
    </location>
</feature>
<feature type="transmembrane region" description="Helical" evidence="6">
    <location>
        <begin position="150"/>
        <end position="171"/>
    </location>
</feature>
<feature type="transmembrane region" description="Helical" evidence="6">
    <location>
        <begin position="97"/>
        <end position="118"/>
    </location>
</feature>
<dbReference type="InterPro" id="IPR049680">
    <property type="entry name" value="FLVCR1-2_SLC49-like"/>
</dbReference>
<feature type="transmembrane region" description="Helical" evidence="6">
    <location>
        <begin position="263"/>
        <end position="286"/>
    </location>
</feature>
<name>A0A8J2NJA3_FUSEQ</name>
<dbReference type="AlphaFoldDB" id="A0A8J2NJA3"/>
<dbReference type="InterPro" id="IPR011701">
    <property type="entry name" value="MFS"/>
</dbReference>
<dbReference type="PANTHER" id="PTHR10924">
    <property type="entry name" value="MAJOR FACILITATOR SUPERFAMILY PROTEIN-RELATED"/>
    <property type="match status" value="1"/>
</dbReference>
<evidence type="ECO:0000256" key="4">
    <source>
        <dbReference type="ARBA" id="ARBA00023136"/>
    </source>
</evidence>
<evidence type="ECO:0000256" key="6">
    <source>
        <dbReference type="SAM" id="Phobius"/>
    </source>
</evidence>
<protein>
    <recommendedName>
        <fullName evidence="9">Major facilitator superfamily transporter</fullName>
    </recommendedName>
</protein>
<sequence>MSGDGPGARFWRKQKLGSRDFTLNEPRETGEVDGEGEGERDGSIRQGASTEYRTYKRRWFGLIQLTLMNIIVSWDWMTYAPVASHAAEYYNVRESTINWISTAFFLAFVAVFPISIAILHRGPKLAFMTSAVLILIGNWIRYAGSTKASGGSIACAMAGEIVIGFAQPFILAAPTRYSDLWFTDRGRVAATALASLANPFGAAIGQLITPLMVQKAGDVSSMVLYISIISSVCALPAFVIPAKPPSPVGPASETPKLSLRESIGVLSSSLEVWLILIPFAVYVGFFNSISSLLNQMLKPYGISDDQAGIGGAVLIVVGLVAAAVSSPIIDRTKSFLLTLKILVPLVGISYLIFVWMPETKDVAGPCVVLAILGASSFSLVPVALEFLIELSHPLSPEVTSTLAWAGGQLFGAIFIIISDALAAGKDASPPKNMKNALVFQAVVALAVVPLPLCLGLFGRENKTALRRIRSDEQNRSNTTITTNP</sequence>
<feature type="transmembrane region" description="Helical" evidence="6">
    <location>
        <begin position="437"/>
        <end position="457"/>
    </location>
</feature>
<evidence type="ECO:0000256" key="3">
    <source>
        <dbReference type="ARBA" id="ARBA00022989"/>
    </source>
</evidence>
<accession>A0A8J2NJA3</accession>
<dbReference type="EMBL" id="CAJSTJ010000173">
    <property type="protein sequence ID" value="CAG7564877.1"/>
    <property type="molecule type" value="Genomic_DNA"/>
</dbReference>
<feature type="transmembrane region" description="Helical" evidence="6">
    <location>
        <begin position="59"/>
        <end position="77"/>
    </location>
</feature>
<feature type="transmembrane region" description="Helical" evidence="6">
    <location>
        <begin position="125"/>
        <end position="144"/>
    </location>
</feature>
<reference evidence="7" key="1">
    <citation type="submission" date="2021-05" db="EMBL/GenBank/DDBJ databases">
        <authorList>
            <person name="Khan N."/>
        </authorList>
    </citation>
    <scope>NUCLEOTIDE SEQUENCE</scope>
</reference>
<dbReference type="Pfam" id="PF07690">
    <property type="entry name" value="MFS_1"/>
    <property type="match status" value="1"/>
</dbReference>
<evidence type="ECO:0000256" key="2">
    <source>
        <dbReference type="ARBA" id="ARBA00022692"/>
    </source>
</evidence>
<evidence type="ECO:0000256" key="1">
    <source>
        <dbReference type="ARBA" id="ARBA00004141"/>
    </source>
</evidence>
<proteinExistence type="predicted"/>
<feature type="region of interest" description="Disordered" evidence="5">
    <location>
        <begin position="1"/>
        <end position="45"/>
    </location>
</feature>
<comment type="caution">
    <text evidence="7">The sequence shown here is derived from an EMBL/GenBank/DDBJ whole genome shotgun (WGS) entry which is preliminary data.</text>
</comment>
<evidence type="ECO:0000256" key="5">
    <source>
        <dbReference type="SAM" id="MobiDB-lite"/>
    </source>
</evidence>
<feature type="transmembrane region" description="Helical" evidence="6">
    <location>
        <begin position="192"/>
        <end position="213"/>
    </location>
</feature>
<keyword evidence="2 6" id="KW-0812">Transmembrane</keyword>